<evidence type="ECO:0000256" key="2">
    <source>
        <dbReference type="ARBA" id="ARBA00022475"/>
    </source>
</evidence>
<dbReference type="RefSeq" id="WP_201429686.1">
    <property type="nucleotide sequence ID" value="NZ_JAEQBW010000001.1"/>
</dbReference>
<comment type="caution">
    <text evidence="7">The sequence shown here is derived from an EMBL/GenBank/DDBJ whole genome shotgun (WGS) entry which is preliminary data.</text>
</comment>
<accession>A0A934WVV6</accession>
<proteinExistence type="predicted"/>
<keyword evidence="2" id="KW-1003">Cell membrane</keyword>
<reference evidence="7" key="1">
    <citation type="submission" date="2021-01" db="EMBL/GenBank/DDBJ databases">
        <title>Marivirga aurantiaca sp. nov., isolated from intertidal surface sediments.</title>
        <authorList>
            <person name="Zhang M."/>
        </authorList>
    </citation>
    <scope>NUCLEOTIDE SEQUENCE</scope>
    <source>
        <strain evidence="7">S37H4</strain>
    </source>
</reference>
<evidence type="ECO:0000256" key="6">
    <source>
        <dbReference type="SAM" id="Phobius"/>
    </source>
</evidence>
<evidence type="ECO:0000256" key="4">
    <source>
        <dbReference type="ARBA" id="ARBA00022989"/>
    </source>
</evidence>
<keyword evidence="3 6" id="KW-0812">Transmembrane</keyword>
<keyword evidence="4 6" id="KW-1133">Transmembrane helix</keyword>
<evidence type="ECO:0000256" key="5">
    <source>
        <dbReference type="ARBA" id="ARBA00023136"/>
    </source>
</evidence>
<dbReference type="InterPro" id="IPR005171">
    <property type="entry name" value="Cyt_c_oxidase_su4_prok"/>
</dbReference>
<gene>
    <name evidence="7" type="ORF">JKA74_03080</name>
</gene>
<evidence type="ECO:0000313" key="7">
    <source>
        <dbReference type="EMBL" id="MBK6264008.1"/>
    </source>
</evidence>
<dbReference type="GO" id="GO:0005886">
    <property type="term" value="C:plasma membrane"/>
    <property type="evidence" value="ECO:0007669"/>
    <property type="project" value="UniProtKB-SubCell"/>
</dbReference>
<evidence type="ECO:0000256" key="3">
    <source>
        <dbReference type="ARBA" id="ARBA00022692"/>
    </source>
</evidence>
<dbReference type="EMBL" id="JAEQBW010000001">
    <property type="protein sequence ID" value="MBK6264008.1"/>
    <property type="molecule type" value="Genomic_DNA"/>
</dbReference>
<evidence type="ECO:0000313" key="8">
    <source>
        <dbReference type="Proteomes" id="UP000611723"/>
    </source>
</evidence>
<comment type="subcellular location">
    <subcellularLocation>
        <location evidence="1">Cell membrane</location>
        <topology evidence="1">Multi-pass membrane protein</topology>
    </subcellularLocation>
</comment>
<keyword evidence="5 6" id="KW-0472">Membrane</keyword>
<dbReference type="Proteomes" id="UP000611723">
    <property type="component" value="Unassembled WGS sequence"/>
</dbReference>
<dbReference type="Pfam" id="PF03626">
    <property type="entry name" value="COX4_pro"/>
    <property type="match status" value="1"/>
</dbReference>
<feature type="transmembrane region" description="Helical" evidence="6">
    <location>
        <begin position="29"/>
        <end position="48"/>
    </location>
</feature>
<organism evidence="7 8">
    <name type="scientific">Marivirga aurantiaca</name>
    <dbReference type="NCBI Taxonomy" id="2802615"/>
    <lineage>
        <taxon>Bacteria</taxon>
        <taxon>Pseudomonadati</taxon>
        <taxon>Bacteroidota</taxon>
        <taxon>Cytophagia</taxon>
        <taxon>Cytophagales</taxon>
        <taxon>Marivirgaceae</taxon>
        <taxon>Marivirga</taxon>
    </lineage>
</organism>
<protein>
    <submittedName>
        <fullName evidence="7">Cytochrome C oxidase subunit IV family protein</fullName>
    </submittedName>
</protein>
<name>A0A934WVV6_9BACT</name>
<evidence type="ECO:0000256" key="1">
    <source>
        <dbReference type="ARBA" id="ARBA00004651"/>
    </source>
</evidence>
<feature type="transmembrane region" description="Helical" evidence="6">
    <location>
        <begin position="60"/>
        <end position="82"/>
    </location>
</feature>
<sequence length="84" mass="9324">MKRLILVYLGLIILTIVSAYASGMEMDQVWIPAGIVMALAAFKFILVVMEYMEMRKAHGIWKFSIVFMAVIAALIVGIFGGVQI</sequence>
<keyword evidence="8" id="KW-1185">Reference proteome</keyword>
<dbReference type="AlphaFoldDB" id="A0A934WVV6"/>